<dbReference type="AlphaFoldDB" id="A0A0B4S1T9"/>
<name>A0A0B4S1T9_9FIRM</name>
<dbReference type="GO" id="GO:0005829">
    <property type="term" value="C:cytosol"/>
    <property type="evidence" value="ECO:0007669"/>
    <property type="project" value="TreeGrafter"/>
</dbReference>
<dbReference type="GO" id="GO:0032263">
    <property type="term" value="P:GMP salvage"/>
    <property type="evidence" value="ECO:0007669"/>
    <property type="project" value="TreeGrafter"/>
</dbReference>
<dbReference type="GO" id="GO:0006166">
    <property type="term" value="P:purine ribonucleoside salvage"/>
    <property type="evidence" value="ECO:0007669"/>
    <property type="project" value="UniProtKB-KW"/>
</dbReference>
<dbReference type="CDD" id="cd06223">
    <property type="entry name" value="PRTases_typeI"/>
    <property type="match status" value="1"/>
</dbReference>
<evidence type="ECO:0000256" key="5">
    <source>
        <dbReference type="ARBA" id="ARBA00004676"/>
    </source>
</evidence>
<reference evidence="19" key="2">
    <citation type="submission" date="2022-07" db="EMBL/GenBank/DDBJ databases">
        <title>Parvimonas micra travels from the subgingival sulcus of the human oral cavity to the colorectal adenocarcinoma.</title>
        <authorList>
            <person name="Conde-Perez K."/>
            <person name="Buetas E."/>
            <person name="Aja-Macaya P."/>
            <person name="Martin-De Arribas E."/>
            <person name="Iglesias-Corras I."/>
            <person name="Trigo-Tasende N."/>
            <person name="Nasser-Ali M."/>
            <person name="Estevez L.S."/>
            <person name="Rumbo-Feal S."/>
            <person name="Otero-Alen B."/>
            <person name="Noguera J.F."/>
            <person name="Concha A."/>
            <person name="Pardinas-Lopez S."/>
            <person name="Carda-Dieguez M."/>
            <person name="Gomez-Randulfe I."/>
            <person name="Martinez-Lago N."/>
            <person name="Ladra S."/>
            <person name="Aparicio L.A."/>
            <person name="Bou G."/>
            <person name="Mira A."/>
            <person name="Vallejo J.A."/>
            <person name="Poza M."/>
        </authorList>
    </citation>
    <scope>NUCLEOTIDE SEQUENCE</scope>
    <source>
        <strain evidence="19">PM102KC-G-1</strain>
    </source>
</reference>
<dbReference type="GO" id="GO:0046100">
    <property type="term" value="P:hypoxanthine metabolic process"/>
    <property type="evidence" value="ECO:0007669"/>
    <property type="project" value="TreeGrafter"/>
</dbReference>
<dbReference type="OrthoDB" id="9802824at2"/>
<dbReference type="Proteomes" id="UP001210690">
    <property type="component" value="Chromosome"/>
</dbReference>
<evidence type="ECO:0000256" key="6">
    <source>
        <dbReference type="ARBA" id="ARBA00008391"/>
    </source>
</evidence>
<dbReference type="EMBL" id="CP101412">
    <property type="protein sequence ID" value="WBB31367.1"/>
    <property type="molecule type" value="Genomic_DNA"/>
</dbReference>
<dbReference type="Proteomes" id="UP000031386">
    <property type="component" value="Chromosome"/>
</dbReference>
<evidence type="ECO:0000256" key="16">
    <source>
        <dbReference type="RuleBase" id="RU364099"/>
    </source>
</evidence>
<keyword evidence="12 16" id="KW-0547">Nucleotide-binding</keyword>
<evidence type="ECO:0000256" key="7">
    <source>
        <dbReference type="ARBA" id="ARBA00022490"/>
    </source>
</evidence>
<evidence type="ECO:0000256" key="8">
    <source>
        <dbReference type="ARBA" id="ARBA00022676"/>
    </source>
</evidence>
<dbReference type="Gene3D" id="3.40.50.2020">
    <property type="match status" value="1"/>
</dbReference>
<dbReference type="InterPro" id="IPR000836">
    <property type="entry name" value="PRTase_dom"/>
</dbReference>
<dbReference type="KEGG" id="pmic:NW74_05415"/>
<keyword evidence="20" id="KW-1185">Reference proteome</keyword>
<comment type="subcellular location">
    <subcellularLocation>
        <location evidence="3 16">Cytoplasm</location>
    </subcellularLocation>
</comment>
<dbReference type="UniPathway" id="UPA00591">
    <property type="reaction ID" value="UER00648"/>
</dbReference>
<accession>A0A0B4S1T9</accession>
<comment type="function">
    <text evidence="2">Purine salvage pathway enzyme that catalyzes the transfer of the ribosyl-5-phosphate group from 5-phospho-alpha-D-ribose 1-diphosphate (PRPP) to the N9 position of the 6-oxopurines hypoxanthine and guanine to form the corresponding ribonucleotides IMP (inosine 5'-monophosphate) and GMP (guanosine 5'-monophosphate), with the release of PPi.</text>
</comment>
<evidence type="ECO:0000256" key="10">
    <source>
        <dbReference type="ARBA" id="ARBA00022723"/>
    </source>
</evidence>
<organism evidence="18 20">
    <name type="scientific">Parvimonas micra</name>
    <dbReference type="NCBI Taxonomy" id="33033"/>
    <lineage>
        <taxon>Bacteria</taxon>
        <taxon>Bacillati</taxon>
        <taxon>Bacillota</taxon>
        <taxon>Tissierellia</taxon>
        <taxon>Tissierellales</taxon>
        <taxon>Peptoniphilaceae</taxon>
        <taxon>Parvimonas</taxon>
    </lineage>
</organism>
<keyword evidence="13 16" id="KW-0460">Magnesium</keyword>
<dbReference type="InterPro" id="IPR005904">
    <property type="entry name" value="Hxn_phspho_trans"/>
</dbReference>
<feature type="domain" description="Phosphoribosyltransferase" evidence="17">
    <location>
        <begin position="24"/>
        <end position="167"/>
    </location>
</feature>
<dbReference type="Pfam" id="PF00156">
    <property type="entry name" value="Pribosyltran"/>
    <property type="match status" value="1"/>
</dbReference>
<evidence type="ECO:0000256" key="1">
    <source>
        <dbReference type="ARBA" id="ARBA00001946"/>
    </source>
</evidence>
<dbReference type="GO" id="GO:0052657">
    <property type="term" value="F:guanine phosphoribosyltransferase activity"/>
    <property type="evidence" value="ECO:0007669"/>
    <property type="project" value="UniProtKB-ARBA"/>
</dbReference>
<comment type="pathway">
    <text evidence="5">Purine metabolism; GMP biosynthesis via salvage pathway; GMP from guanine: step 1/1.</text>
</comment>
<evidence type="ECO:0000259" key="17">
    <source>
        <dbReference type="Pfam" id="PF00156"/>
    </source>
</evidence>
<comment type="cofactor">
    <cofactor evidence="1 16">
        <name>Mg(2+)</name>
        <dbReference type="ChEBI" id="CHEBI:18420"/>
    </cofactor>
</comment>
<evidence type="ECO:0000256" key="4">
    <source>
        <dbReference type="ARBA" id="ARBA00004669"/>
    </source>
</evidence>
<dbReference type="RefSeq" id="WP_004833104.1">
    <property type="nucleotide sequence ID" value="NZ_BHYQ01000003.1"/>
</dbReference>
<evidence type="ECO:0000313" key="19">
    <source>
        <dbReference type="EMBL" id="WBB31367.1"/>
    </source>
</evidence>
<evidence type="ECO:0000256" key="13">
    <source>
        <dbReference type="ARBA" id="ARBA00022842"/>
    </source>
</evidence>
<dbReference type="SUPFAM" id="SSF53271">
    <property type="entry name" value="PRTase-like"/>
    <property type="match status" value="1"/>
</dbReference>
<evidence type="ECO:0000256" key="2">
    <source>
        <dbReference type="ARBA" id="ARBA00002049"/>
    </source>
</evidence>
<dbReference type="InterPro" id="IPR050408">
    <property type="entry name" value="HGPRT"/>
</dbReference>
<comment type="pathway">
    <text evidence="4 16">Purine metabolism; IMP biosynthesis via salvage pathway; IMP from hypoxanthine: step 1/1.</text>
</comment>
<evidence type="ECO:0000256" key="3">
    <source>
        <dbReference type="ARBA" id="ARBA00004496"/>
    </source>
</evidence>
<evidence type="ECO:0000313" key="18">
    <source>
        <dbReference type="EMBL" id="AIZ36812.1"/>
    </source>
</evidence>
<dbReference type="GeneID" id="93385395"/>
<evidence type="ECO:0000256" key="15">
    <source>
        <dbReference type="ARBA" id="ARBA00049402"/>
    </source>
</evidence>
<keyword evidence="8 16" id="KW-0328">Glycosyltransferase</keyword>
<dbReference type="GO" id="GO:0004422">
    <property type="term" value="F:hypoxanthine phosphoribosyltransferase activity"/>
    <property type="evidence" value="ECO:0007669"/>
    <property type="project" value="InterPro"/>
</dbReference>
<evidence type="ECO:0000256" key="14">
    <source>
        <dbReference type="ARBA" id="ARBA00048811"/>
    </source>
</evidence>
<proteinExistence type="inferred from homology"/>
<comment type="catalytic activity">
    <reaction evidence="15">
        <text>IMP + diphosphate = hypoxanthine + 5-phospho-alpha-D-ribose 1-diphosphate</text>
        <dbReference type="Rhea" id="RHEA:17973"/>
        <dbReference type="ChEBI" id="CHEBI:17368"/>
        <dbReference type="ChEBI" id="CHEBI:33019"/>
        <dbReference type="ChEBI" id="CHEBI:58017"/>
        <dbReference type="ChEBI" id="CHEBI:58053"/>
        <dbReference type="EC" id="2.4.2.8"/>
    </reaction>
    <physiologicalReaction direction="right-to-left" evidence="15">
        <dbReference type="Rhea" id="RHEA:17975"/>
    </physiologicalReaction>
</comment>
<dbReference type="EC" id="2.4.2.8" evidence="16"/>
<keyword evidence="11 16" id="KW-0660">Purine salvage</keyword>
<evidence type="ECO:0000256" key="11">
    <source>
        <dbReference type="ARBA" id="ARBA00022726"/>
    </source>
</evidence>
<dbReference type="GO" id="GO:0000287">
    <property type="term" value="F:magnesium ion binding"/>
    <property type="evidence" value="ECO:0007669"/>
    <property type="project" value="TreeGrafter"/>
</dbReference>
<comment type="similarity">
    <text evidence="6 16">Belongs to the purine/pyrimidine phosphoribosyltransferase family.</text>
</comment>
<dbReference type="GO" id="GO:0032264">
    <property type="term" value="P:IMP salvage"/>
    <property type="evidence" value="ECO:0007669"/>
    <property type="project" value="UniProtKB-UniPathway"/>
</dbReference>
<evidence type="ECO:0000256" key="9">
    <source>
        <dbReference type="ARBA" id="ARBA00022679"/>
    </source>
</evidence>
<keyword evidence="10 16" id="KW-0479">Metal-binding</keyword>
<comment type="catalytic activity">
    <reaction evidence="14">
        <text>GMP + diphosphate = guanine + 5-phospho-alpha-D-ribose 1-diphosphate</text>
        <dbReference type="Rhea" id="RHEA:25424"/>
        <dbReference type="ChEBI" id="CHEBI:16235"/>
        <dbReference type="ChEBI" id="CHEBI:33019"/>
        <dbReference type="ChEBI" id="CHEBI:58017"/>
        <dbReference type="ChEBI" id="CHEBI:58115"/>
        <dbReference type="EC" id="2.4.2.8"/>
    </reaction>
    <physiologicalReaction direction="right-to-left" evidence="14">
        <dbReference type="Rhea" id="RHEA:25426"/>
    </physiologicalReaction>
</comment>
<dbReference type="EMBL" id="CP009761">
    <property type="protein sequence ID" value="AIZ36812.1"/>
    <property type="molecule type" value="Genomic_DNA"/>
</dbReference>
<dbReference type="GO" id="GO:0000166">
    <property type="term" value="F:nucleotide binding"/>
    <property type="evidence" value="ECO:0007669"/>
    <property type="project" value="UniProtKB-KW"/>
</dbReference>
<dbReference type="GO" id="GO:0006178">
    <property type="term" value="P:guanine salvage"/>
    <property type="evidence" value="ECO:0007669"/>
    <property type="project" value="TreeGrafter"/>
</dbReference>
<dbReference type="FunFam" id="3.40.50.2020:FF:000006">
    <property type="entry name" value="Hypoxanthine phosphoribosyltransferase"/>
    <property type="match status" value="1"/>
</dbReference>
<dbReference type="PANTHER" id="PTHR43340:SF1">
    <property type="entry name" value="HYPOXANTHINE PHOSPHORIBOSYLTRANSFERASE"/>
    <property type="match status" value="1"/>
</dbReference>
<dbReference type="InterPro" id="IPR029057">
    <property type="entry name" value="PRTase-like"/>
</dbReference>
<evidence type="ECO:0000313" key="20">
    <source>
        <dbReference type="Proteomes" id="UP000031386"/>
    </source>
</evidence>
<keyword evidence="9 16" id="KW-0808">Transferase</keyword>
<gene>
    <name evidence="19" type="primary">hpt</name>
    <name evidence="19" type="ORF">NM222_02515</name>
    <name evidence="18" type="ORF">NW74_05415</name>
</gene>
<keyword evidence="7 16" id="KW-0963">Cytoplasm</keyword>
<protein>
    <recommendedName>
        <fullName evidence="16">Hypoxanthine phosphoribosyltransferase</fullName>
        <ecNumber evidence="16">2.4.2.8</ecNumber>
    </recommendedName>
</protein>
<sequence length="186" mass="21272">MERLDCVVKSDMKELLFDEETIKNRVEELGKEITKHYENDESELVVVGILRGSTLFFADLIRNINLPILIDFMAISSYGNTSESGVVKIVKDLEADVTGKNILIVEDIIDTGKTLKYLLNYFRERGAKTVKVSSMLDKPKRRLVEISGDFVGFEVPNDFIVGYGLDYNQSYRNLPYIISLKEEVYK</sequence>
<dbReference type="STRING" id="33033.NW74_05415"/>
<reference evidence="18 20" key="1">
    <citation type="submission" date="2014-10" db="EMBL/GenBank/DDBJ databases">
        <title>Complete genome sequence of Parvimonas micra KCOM 1535 (= ChDC B708).</title>
        <authorList>
            <person name="Kook J.-K."/>
            <person name="Park S.-N."/>
            <person name="Lim Y.K."/>
            <person name="Roh H."/>
        </authorList>
    </citation>
    <scope>NUCLEOTIDE SEQUENCE [LARGE SCALE GENOMIC DNA]</scope>
    <source>
        <strain evidence="18">KCOM 1535</strain>
        <strain evidence="20">KCOM 1535 / ChDC B708</strain>
    </source>
</reference>
<dbReference type="PANTHER" id="PTHR43340">
    <property type="entry name" value="HYPOXANTHINE-GUANINE PHOSPHORIBOSYLTRANSFERASE"/>
    <property type="match status" value="1"/>
</dbReference>
<evidence type="ECO:0000256" key="12">
    <source>
        <dbReference type="ARBA" id="ARBA00022741"/>
    </source>
</evidence>
<dbReference type="NCBIfam" id="TIGR01203">
    <property type="entry name" value="HGPRTase"/>
    <property type="match status" value="1"/>
</dbReference>